<comment type="caution">
    <text evidence="14">The sequence shown here is derived from an EMBL/GenBank/DDBJ whole genome shotgun (WGS) entry which is preliminary data.</text>
</comment>
<dbReference type="InterPro" id="IPR001628">
    <property type="entry name" value="Znf_hrmn_rcpt"/>
</dbReference>
<keyword evidence="5 11" id="KW-0862">Zinc</keyword>
<keyword evidence="10 11" id="KW-0539">Nucleus</keyword>
<dbReference type="CDD" id="cd07164">
    <property type="entry name" value="NR_DBD_PNR_like_1"/>
    <property type="match status" value="1"/>
</dbReference>
<dbReference type="InterPro" id="IPR013088">
    <property type="entry name" value="Znf_NHR/GATA"/>
</dbReference>
<dbReference type="SUPFAM" id="SSF48508">
    <property type="entry name" value="Nuclear receptor ligand-binding domain"/>
    <property type="match status" value="1"/>
</dbReference>
<protein>
    <recommendedName>
        <fullName evidence="16">Nuclear receptor subfamily 2 group E member 1</fullName>
    </recommendedName>
</protein>
<sequence>MEEHNRDLSLCKVCGDKASGKHYGVPSCDGCRGFFKRSIRRYASRNLDYVCKENGQCIVDVSRRNQCQACRFAKCLEVNMKRDAVQHERAPRSTSSLVAAVRRAPSGIYPGISHVYHTTGSPYHPLLYPTLFPFKPTVSAFTAGVAHFLPRSSTESLSSVTAAKEDEVTSSEEASSVIRRSDPKVDLYSADQTGVPLVPPPIINPSLTEYGVSGQSLLPTENIYESAAKLLFLAVKWARSIPSFLELSFRDQAILLEESWSELFVLTAAQWNFSVDESILVSIILPAERKQILVEELRRLRELLARFAILRVDHSEYACLKAIALFKGESRGLCDIGRVTTLQEQTVTVLGERGAGRVGRLLLLLPPARALCRGTLQELLFKPTVGEVSVERLLGDMVRATRPTQL</sequence>
<keyword evidence="3 11" id="KW-0479">Metal-binding</keyword>
<evidence type="ECO:0000259" key="12">
    <source>
        <dbReference type="PROSITE" id="PS51030"/>
    </source>
</evidence>
<dbReference type="Pfam" id="PF00105">
    <property type="entry name" value="zf-C4"/>
    <property type="match status" value="1"/>
</dbReference>
<accession>A0AA39FUF9</accession>
<dbReference type="GO" id="GO:0005634">
    <property type="term" value="C:nucleus"/>
    <property type="evidence" value="ECO:0007669"/>
    <property type="project" value="UniProtKB-SubCell"/>
</dbReference>
<keyword evidence="6 11" id="KW-0805">Transcription regulation</keyword>
<dbReference type="Pfam" id="PF00104">
    <property type="entry name" value="Hormone_recep"/>
    <property type="match status" value="1"/>
</dbReference>
<dbReference type="AlphaFoldDB" id="A0AA39FUF9"/>
<dbReference type="SMART" id="SM00430">
    <property type="entry name" value="HOLI"/>
    <property type="match status" value="1"/>
</dbReference>
<reference evidence="14" key="1">
    <citation type="journal article" date="2023" name="bioRxiv">
        <title>Scaffold-level genome assemblies of two parasitoid biocontrol wasps reveal the parthenogenesis mechanism and an associated novel virus.</title>
        <authorList>
            <person name="Inwood S."/>
            <person name="Skelly J."/>
            <person name="Guhlin J."/>
            <person name="Harrop T."/>
            <person name="Goldson S."/>
            <person name="Dearden P."/>
        </authorList>
    </citation>
    <scope>NUCLEOTIDE SEQUENCE</scope>
    <source>
        <strain evidence="14">Irish</strain>
        <tissue evidence="14">Whole body</tissue>
    </source>
</reference>
<proteinExistence type="inferred from homology"/>
<evidence type="ECO:0000256" key="10">
    <source>
        <dbReference type="ARBA" id="ARBA00023242"/>
    </source>
</evidence>
<gene>
    <name evidence="14" type="ORF">PV328_000224</name>
</gene>
<dbReference type="GO" id="GO:0043565">
    <property type="term" value="F:sequence-specific DNA binding"/>
    <property type="evidence" value="ECO:0007669"/>
    <property type="project" value="InterPro"/>
</dbReference>
<dbReference type="SUPFAM" id="SSF57716">
    <property type="entry name" value="Glucocorticoid receptor-like (DNA-binding domain)"/>
    <property type="match status" value="1"/>
</dbReference>
<keyword evidence="7 11" id="KW-0238">DNA-binding</keyword>
<evidence type="ECO:0000256" key="1">
    <source>
        <dbReference type="ARBA" id="ARBA00004123"/>
    </source>
</evidence>
<dbReference type="PRINTS" id="PR00047">
    <property type="entry name" value="STROIDFINGER"/>
</dbReference>
<evidence type="ECO:0000259" key="13">
    <source>
        <dbReference type="PROSITE" id="PS51843"/>
    </source>
</evidence>
<dbReference type="Gene3D" id="3.30.50.10">
    <property type="entry name" value="Erythroid Transcription Factor GATA-1, subunit A"/>
    <property type="match status" value="1"/>
</dbReference>
<dbReference type="PROSITE" id="PS00031">
    <property type="entry name" value="NUCLEAR_REC_DBD_1"/>
    <property type="match status" value="1"/>
</dbReference>
<dbReference type="InterPro" id="IPR001723">
    <property type="entry name" value="Nuclear_hrmn_rcpt"/>
</dbReference>
<dbReference type="EMBL" id="JAQQBS010000001">
    <property type="protein sequence ID" value="KAK0176047.1"/>
    <property type="molecule type" value="Genomic_DNA"/>
</dbReference>
<dbReference type="PRINTS" id="PR00398">
    <property type="entry name" value="STRDHORMONER"/>
</dbReference>
<evidence type="ECO:0000256" key="2">
    <source>
        <dbReference type="ARBA" id="ARBA00005993"/>
    </source>
</evidence>
<dbReference type="SMART" id="SM00399">
    <property type="entry name" value="ZnF_C4"/>
    <property type="match status" value="1"/>
</dbReference>
<keyword evidence="4 11" id="KW-0863">Zinc-finger</keyword>
<evidence type="ECO:0000313" key="14">
    <source>
        <dbReference type="EMBL" id="KAK0176047.1"/>
    </source>
</evidence>
<feature type="domain" description="Nuclear receptor" evidence="12">
    <location>
        <begin position="8"/>
        <end position="87"/>
    </location>
</feature>
<comment type="subcellular location">
    <subcellularLocation>
        <location evidence="1 11">Nucleus</location>
    </subcellularLocation>
</comment>
<dbReference type="InterPro" id="IPR000536">
    <property type="entry name" value="Nucl_hrmn_rcpt_lig-bd"/>
</dbReference>
<feature type="domain" description="NR LBD" evidence="13">
    <location>
        <begin position="188"/>
        <end position="401"/>
    </location>
</feature>
<dbReference type="FunFam" id="3.30.50.10:FF:000030">
    <property type="entry name" value="Nuclear Hormone Receptor family"/>
    <property type="match status" value="1"/>
</dbReference>
<evidence type="ECO:0000256" key="4">
    <source>
        <dbReference type="ARBA" id="ARBA00022771"/>
    </source>
</evidence>
<evidence type="ECO:0000256" key="7">
    <source>
        <dbReference type="ARBA" id="ARBA00023125"/>
    </source>
</evidence>
<evidence type="ECO:0000256" key="6">
    <source>
        <dbReference type="ARBA" id="ARBA00023015"/>
    </source>
</evidence>
<evidence type="ECO:0008006" key="16">
    <source>
        <dbReference type="Google" id="ProtNLM"/>
    </source>
</evidence>
<keyword evidence="9 11" id="KW-0675">Receptor</keyword>
<reference evidence="14" key="2">
    <citation type="submission" date="2023-03" db="EMBL/GenBank/DDBJ databases">
        <authorList>
            <person name="Inwood S.N."/>
            <person name="Skelly J.G."/>
            <person name="Guhlin J."/>
            <person name="Harrop T.W.R."/>
            <person name="Goldson S.G."/>
            <person name="Dearden P.K."/>
        </authorList>
    </citation>
    <scope>NUCLEOTIDE SEQUENCE</scope>
    <source>
        <strain evidence="14">Irish</strain>
        <tissue evidence="14">Whole body</tissue>
    </source>
</reference>
<keyword evidence="8 11" id="KW-0804">Transcription</keyword>
<dbReference type="PROSITE" id="PS51843">
    <property type="entry name" value="NR_LBD"/>
    <property type="match status" value="1"/>
</dbReference>
<keyword evidence="15" id="KW-1185">Reference proteome</keyword>
<dbReference type="PANTHER" id="PTHR24083">
    <property type="entry name" value="NUCLEAR HORMONE RECEPTOR"/>
    <property type="match status" value="1"/>
</dbReference>
<dbReference type="GO" id="GO:0003700">
    <property type="term" value="F:DNA-binding transcription factor activity"/>
    <property type="evidence" value="ECO:0007669"/>
    <property type="project" value="InterPro"/>
</dbReference>
<dbReference type="Proteomes" id="UP001168990">
    <property type="component" value="Unassembled WGS sequence"/>
</dbReference>
<dbReference type="InterPro" id="IPR035500">
    <property type="entry name" value="NHR-like_dom_sf"/>
</dbReference>
<evidence type="ECO:0000256" key="8">
    <source>
        <dbReference type="ARBA" id="ARBA00023163"/>
    </source>
</evidence>
<comment type="similarity">
    <text evidence="2 11">Belongs to the nuclear hormone receptor family.</text>
</comment>
<evidence type="ECO:0000313" key="15">
    <source>
        <dbReference type="Proteomes" id="UP001168990"/>
    </source>
</evidence>
<dbReference type="Gene3D" id="1.10.565.10">
    <property type="entry name" value="Retinoid X Receptor"/>
    <property type="match status" value="1"/>
</dbReference>
<organism evidence="14 15">
    <name type="scientific">Microctonus aethiopoides</name>
    <dbReference type="NCBI Taxonomy" id="144406"/>
    <lineage>
        <taxon>Eukaryota</taxon>
        <taxon>Metazoa</taxon>
        <taxon>Ecdysozoa</taxon>
        <taxon>Arthropoda</taxon>
        <taxon>Hexapoda</taxon>
        <taxon>Insecta</taxon>
        <taxon>Pterygota</taxon>
        <taxon>Neoptera</taxon>
        <taxon>Endopterygota</taxon>
        <taxon>Hymenoptera</taxon>
        <taxon>Apocrita</taxon>
        <taxon>Ichneumonoidea</taxon>
        <taxon>Braconidae</taxon>
        <taxon>Euphorinae</taxon>
        <taxon>Microctonus</taxon>
    </lineage>
</organism>
<dbReference type="PROSITE" id="PS51030">
    <property type="entry name" value="NUCLEAR_REC_DBD_2"/>
    <property type="match status" value="1"/>
</dbReference>
<dbReference type="GO" id="GO:0008270">
    <property type="term" value="F:zinc ion binding"/>
    <property type="evidence" value="ECO:0007669"/>
    <property type="project" value="UniProtKB-KW"/>
</dbReference>
<evidence type="ECO:0000256" key="11">
    <source>
        <dbReference type="RuleBase" id="RU004334"/>
    </source>
</evidence>
<dbReference type="InterPro" id="IPR050274">
    <property type="entry name" value="Nuclear_hormone_rcpt_NR2"/>
</dbReference>
<evidence type="ECO:0000256" key="5">
    <source>
        <dbReference type="ARBA" id="ARBA00022833"/>
    </source>
</evidence>
<evidence type="ECO:0000256" key="3">
    <source>
        <dbReference type="ARBA" id="ARBA00022723"/>
    </source>
</evidence>
<evidence type="ECO:0000256" key="9">
    <source>
        <dbReference type="ARBA" id="ARBA00023170"/>
    </source>
</evidence>
<name>A0AA39FUF9_9HYME</name>